<reference evidence="8 9" key="1">
    <citation type="submission" date="2018-08" db="EMBL/GenBank/DDBJ databases">
        <title>Genomic Encyclopedia of Archaeal and Bacterial Type Strains, Phase II (KMG-II): from individual species to whole genera.</title>
        <authorList>
            <person name="Goeker M."/>
        </authorList>
    </citation>
    <scope>NUCLEOTIDE SEQUENCE [LARGE SCALE GENOMIC DNA]</scope>
    <source>
        <strain evidence="8 9">DSM 45791</strain>
    </source>
</reference>
<keyword evidence="9" id="KW-1185">Reference proteome</keyword>
<feature type="transmembrane region" description="Helical" evidence="6">
    <location>
        <begin position="179"/>
        <end position="196"/>
    </location>
</feature>
<protein>
    <submittedName>
        <fullName evidence="8">Threonine/homoserine efflux transporter RhtA</fullName>
    </submittedName>
</protein>
<comment type="subcellular location">
    <subcellularLocation>
        <location evidence="1">Membrane</location>
        <topology evidence="1">Multi-pass membrane protein</topology>
    </subcellularLocation>
</comment>
<dbReference type="GO" id="GO:0016020">
    <property type="term" value="C:membrane"/>
    <property type="evidence" value="ECO:0007669"/>
    <property type="project" value="UniProtKB-SubCell"/>
</dbReference>
<organism evidence="8 9">
    <name type="scientific">Kutzneria buriramensis</name>
    <dbReference type="NCBI Taxonomy" id="1045776"/>
    <lineage>
        <taxon>Bacteria</taxon>
        <taxon>Bacillati</taxon>
        <taxon>Actinomycetota</taxon>
        <taxon>Actinomycetes</taxon>
        <taxon>Pseudonocardiales</taxon>
        <taxon>Pseudonocardiaceae</taxon>
        <taxon>Kutzneria</taxon>
    </lineage>
</organism>
<dbReference type="InterPro" id="IPR050638">
    <property type="entry name" value="AA-Vitamin_Transporters"/>
</dbReference>
<dbReference type="SUPFAM" id="SSF103481">
    <property type="entry name" value="Multidrug resistance efflux transporter EmrE"/>
    <property type="match status" value="2"/>
</dbReference>
<dbReference type="AlphaFoldDB" id="A0A3E0I1V8"/>
<feature type="transmembrane region" description="Helical" evidence="6">
    <location>
        <begin position="272"/>
        <end position="292"/>
    </location>
</feature>
<feature type="domain" description="EamA" evidence="7">
    <location>
        <begin position="10"/>
        <end position="138"/>
    </location>
</feature>
<sequence>MTTARVRATLASLLSAITFGFSGLPAKVAYDAGFTPLQVTAVRIVLTALVLLAFVAPFTGLPRPASWRLVLGYALLGVIGSPLLYFVAVSRIPVGVAMVLEFLAPVLVALWIRFVRRTRLPASMWVGTVLALVGLAMIAQLFDGVRFDLVGTLAGLGAAVGTAAYYLIGEHAAKDGDPLALTTGGMVVGAVLISLVSPPWALPWHAMTTPTVIGPVWLGLVLLALVSTAFAYVAGVVALRHLPSAAASVLGLVEPLVATLAAWWVLGQVLTWGQVVGAVVLLAGAAIVQVAAGRRIEPDTPPAL</sequence>
<evidence type="ECO:0000256" key="2">
    <source>
        <dbReference type="ARBA" id="ARBA00007362"/>
    </source>
</evidence>
<feature type="transmembrane region" description="Helical" evidence="6">
    <location>
        <begin position="94"/>
        <end position="112"/>
    </location>
</feature>
<keyword evidence="3 6" id="KW-0812">Transmembrane</keyword>
<proteinExistence type="inferred from homology"/>
<evidence type="ECO:0000256" key="5">
    <source>
        <dbReference type="ARBA" id="ARBA00023136"/>
    </source>
</evidence>
<evidence type="ECO:0000256" key="4">
    <source>
        <dbReference type="ARBA" id="ARBA00022989"/>
    </source>
</evidence>
<dbReference type="EMBL" id="QUNO01000003">
    <property type="protein sequence ID" value="REH52165.1"/>
    <property type="molecule type" value="Genomic_DNA"/>
</dbReference>
<gene>
    <name evidence="8" type="ORF">BCF44_103616</name>
</gene>
<comment type="caution">
    <text evidence="8">The sequence shown here is derived from an EMBL/GenBank/DDBJ whole genome shotgun (WGS) entry which is preliminary data.</text>
</comment>
<evidence type="ECO:0000256" key="1">
    <source>
        <dbReference type="ARBA" id="ARBA00004141"/>
    </source>
</evidence>
<keyword evidence="4 6" id="KW-1133">Transmembrane helix</keyword>
<dbReference type="PANTHER" id="PTHR32322">
    <property type="entry name" value="INNER MEMBRANE TRANSPORTER"/>
    <property type="match status" value="1"/>
</dbReference>
<dbReference type="Proteomes" id="UP000256269">
    <property type="component" value="Unassembled WGS sequence"/>
</dbReference>
<evidence type="ECO:0000256" key="6">
    <source>
        <dbReference type="SAM" id="Phobius"/>
    </source>
</evidence>
<dbReference type="Pfam" id="PF00892">
    <property type="entry name" value="EamA"/>
    <property type="match status" value="2"/>
</dbReference>
<dbReference type="InterPro" id="IPR000620">
    <property type="entry name" value="EamA_dom"/>
</dbReference>
<dbReference type="PANTHER" id="PTHR32322:SF2">
    <property type="entry name" value="EAMA DOMAIN-CONTAINING PROTEIN"/>
    <property type="match status" value="1"/>
</dbReference>
<evidence type="ECO:0000313" key="8">
    <source>
        <dbReference type="EMBL" id="REH52165.1"/>
    </source>
</evidence>
<evidence type="ECO:0000256" key="3">
    <source>
        <dbReference type="ARBA" id="ARBA00022692"/>
    </source>
</evidence>
<accession>A0A3E0I1V8</accession>
<feature type="transmembrane region" description="Helical" evidence="6">
    <location>
        <begin position="216"/>
        <end position="239"/>
    </location>
</feature>
<evidence type="ECO:0000313" key="9">
    <source>
        <dbReference type="Proteomes" id="UP000256269"/>
    </source>
</evidence>
<dbReference type="RefSeq" id="WP_116174142.1">
    <property type="nucleotide sequence ID" value="NZ_CP144375.1"/>
</dbReference>
<evidence type="ECO:0000259" key="7">
    <source>
        <dbReference type="Pfam" id="PF00892"/>
    </source>
</evidence>
<comment type="similarity">
    <text evidence="2">Belongs to the EamA transporter family.</text>
</comment>
<feature type="transmembrane region" description="Helical" evidence="6">
    <location>
        <begin position="246"/>
        <end position="266"/>
    </location>
</feature>
<name>A0A3E0I1V8_9PSEU</name>
<feature type="transmembrane region" description="Helical" evidence="6">
    <location>
        <begin position="41"/>
        <end position="58"/>
    </location>
</feature>
<feature type="transmembrane region" description="Helical" evidence="6">
    <location>
        <begin position="148"/>
        <end position="167"/>
    </location>
</feature>
<dbReference type="OrthoDB" id="154915at2"/>
<feature type="transmembrane region" description="Helical" evidence="6">
    <location>
        <begin position="70"/>
        <end position="88"/>
    </location>
</feature>
<keyword evidence="5 6" id="KW-0472">Membrane</keyword>
<feature type="domain" description="EamA" evidence="7">
    <location>
        <begin position="151"/>
        <end position="288"/>
    </location>
</feature>
<dbReference type="InterPro" id="IPR037185">
    <property type="entry name" value="EmrE-like"/>
</dbReference>
<feature type="transmembrane region" description="Helical" evidence="6">
    <location>
        <begin position="124"/>
        <end position="142"/>
    </location>
</feature>